<dbReference type="AlphaFoldDB" id="A0A8H3ET91"/>
<keyword evidence="8" id="KW-1185">Reference proteome</keyword>
<dbReference type="GO" id="GO:0016925">
    <property type="term" value="P:protein sumoylation"/>
    <property type="evidence" value="ECO:0007669"/>
    <property type="project" value="TreeGrafter"/>
</dbReference>
<evidence type="ECO:0000259" key="6">
    <source>
        <dbReference type="PROSITE" id="PS51044"/>
    </source>
</evidence>
<dbReference type="Proteomes" id="UP000664521">
    <property type="component" value="Unassembled WGS sequence"/>
</dbReference>
<feature type="region of interest" description="Disordered" evidence="5">
    <location>
        <begin position="207"/>
        <end position="239"/>
    </location>
</feature>
<dbReference type="PROSITE" id="PS51044">
    <property type="entry name" value="ZF_SP_RING"/>
    <property type="match status" value="1"/>
</dbReference>
<feature type="region of interest" description="Disordered" evidence="5">
    <location>
        <begin position="97"/>
        <end position="188"/>
    </location>
</feature>
<dbReference type="PANTHER" id="PTHR10782">
    <property type="entry name" value="ZINC FINGER MIZ DOMAIN-CONTAINING PROTEIN"/>
    <property type="match status" value="1"/>
</dbReference>
<feature type="compositionally biased region" description="Polar residues" evidence="5">
    <location>
        <begin position="499"/>
        <end position="509"/>
    </location>
</feature>
<feature type="compositionally biased region" description="Low complexity" evidence="5">
    <location>
        <begin position="661"/>
        <end position="673"/>
    </location>
</feature>
<feature type="compositionally biased region" description="Basic and acidic residues" evidence="5">
    <location>
        <begin position="161"/>
        <end position="176"/>
    </location>
</feature>
<feature type="compositionally biased region" description="Polar residues" evidence="5">
    <location>
        <begin position="551"/>
        <end position="573"/>
    </location>
</feature>
<dbReference type="EMBL" id="CAJPDS010000012">
    <property type="protein sequence ID" value="CAF9913046.1"/>
    <property type="molecule type" value="Genomic_DNA"/>
</dbReference>
<feature type="region of interest" description="Disordered" evidence="5">
    <location>
        <begin position="490"/>
        <end position="673"/>
    </location>
</feature>
<evidence type="ECO:0000256" key="1">
    <source>
        <dbReference type="ARBA" id="ARBA00022723"/>
    </source>
</evidence>
<organism evidence="7 8">
    <name type="scientific">Heterodermia speciosa</name>
    <dbReference type="NCBI Taxonomy" id="116794"/>
    <lineage>
        <taxon>Eukaryota</taxon>
        <taxon>Fungi</taxon>
        <taxon>Dikarya</taxon>
        <taxon>Ascomycota</taxon>
        <taxon>Pezizomycotina</taxon>
        <taxon>Lecanoromycetes</taxon>
        <taxon>OSLEUM clade</taxon>
        <taxon>Lecanoromycetidae</taxon>
        <taxon>Caliciales</taxon>
        <taxon>Physciaceae</taxon>
        <taxon>Heterodermia</taxon>
    </lineage>
</organism>
<evidence type="ECO:0000256" key="5">
    <source>
        <dbReference type="SAM" id="MobiDB-lite"/>
    </source>
</evidence>
<keyword evidence="1" id="KW-0479">Metal-binding</keyword>
<evidence type="ECO:0000256" key="4">
    <source>
        <dbReference type="PROSITE-ProRule" id="PRU00452"/>
    </source>
</evidence>
<reference evidence="7" key="1">
    <citation type="submission" date="2021-03" db="EMBL/GenBank/DDBJ databases">
        <authorList>
            <person name="Tagirdzhanova G."/>
        </authorList>
    </citation>
    <scope>NUCLEOTIDE SEQUENCE</scope>
</reference>
<feature type="compositionally biased region" description="Basic and acidic residues" evidence="5">
    <location>
        <begin position="1068"/>
        <end position="1077"/>
    </location>
</feature>
<feature type="compositionally biased region" description="Polar residues" evidence="5">
    <location>
        <begin position="35"/>
        <end position="66"/>
    </location>
</feature>
<feature type="compositionally biased region" description="Polar residues" evidence="5">
    <location>
        <begin position="608"/>
        <end position="630"/>
    </location>
</feature>
<evidence type="ECO:0000256" key="3">
    <source>
        <dbReference type="ARBA" id="ARBA00022833"/>
    </source>
</evidence>
<dbReference type="InterPro" id="IPR013083">
    <property type="entry name" value="Znf_RING/FYVE/PHD"/>
</dbReference>
<accession>A0A8H3ET91</accession>
<feature type="compositionally biased region" description="Polar residues" evidence="5">
    <location>
        <begin position="142"/>
        <end position="160"/>
    </location>
</feature>
<sequence length="1097" mass="121582">MTKRPLDKGGAAREIELSNAMCARALGGSRKAWMSGNSQSSNGDPKTGINPTQRNWSRHGNTSMSGPVSIAEGIPQQNRAEWVASPETISTALPRTSFAVNPHDGPKSPQFQNVLPSPAPSEEHRQDNPCVIDPETEAEGRASNSRPVSATVMTPRVSSSIEREAEPSTYRTRGEQDPVVQENVQPSPQFFLEEPLRRVAERYGGLEETRERLGGSDAQLPSTAGESVAGPPSELNKARQTSMIAPSENPMNQAPPVLSDKPTYSEFLLRTTLTQFSQGISQRLNQIRNEVGHEVEGPRLVLLQEAIKKNDIFYVMLHQIYCLDFISPMPDAAVRNGFKATHSQGLMLLGQPLLENSKLKLDALQWFSNMPLSLERLFHASGVFRSTFAKLLAFLAQLSKHWTRVKDETKRRECPPSANEMAVMFGLQSPVLQIVLFRALLREIWPGAQDRCFTNCEKVFQHYQTSSSSQLMVPENQLFYNVINRTWAQHQTHTHHGSRQQLAKSQVNVPQMAPPQRRFSEATASSGHGAPFQRRPTQADTRNRPARISTIAPQQASSVSPGTYTPTVPSSPSRFVPITPTEHSRTPQQQLTSGQRSRTAAPLLTNLPPVQTSTIPVSTQGSDSRATASASLRWPSGQHRRASGAMLSDNQLQNHHTGRNQGSQPPIPQTSTTIPTQVPASGDYYLYQSNQLFSPQDNLAPSTFGSFANPHIGPPYSPPPSVVAQLGRPFLRPVSSMPVSTTDQSAFHQSHVTSPTLKVINATPSTDRQKYFMYLERVEMCPEQLHADKRYVKWTLDLCREDIDMLAKTNDTPVGHPSQLNAMVGSWLCRIRSVKVNDLAPGFTESDWVAASNVWPSGIAVILNGKALEIRKKLHHSKDLPINITSLLQEGQNSVSVAVSKIDDGSVYALAMETAQVTNTRIIKERISRLNWSEAKDNLLRYLNNTDSDVQVLNPTMILDLTDPFTSYMCCLPVRGKTCKHKQCFDLDIFLLTRNGKTNEPCGPDQFRCPICGADARPKNLFVDEFFVKVREELQQMGRLDVKAIVLDENGSWQIKEEEQIGESGDGTGRRKSEPADNARPPATRKESEIIDLDSDD</sequence>
<protein>
    <recommendedName>
        <fullName evidence="6">SP-RING-type domain-containing protein</fullName>
    </recommendedName>
</protein>
<evidence type="ECO:0000256" key="2">
    <source>
        <dbReference type="ARBA" id="ARBA00022771"/>
    </source>
</evidence>
<feature type="compositionally biased region" description="Polar residues" evidence="5">
    <location>
        <begin position="586"/>
        <end position="598"/>
    </location>
</feature>
<keyword evidence="2 4" id="KW-0863">Zinc-finger</keyword>
<feature type="region of interest" description="Disordered" evidence="5">
    <location>
        <begin position="1055"/>
        <end position="1097"/>
    </location>
</feature>
<evidence type="ECO:0000313" key="8">
    <source>
        <dbReference type="Proteomes" id="UP000664521"/>
    </source>
</evidence>
<dbReference type="GO" id="GO:0061665">
    <property type="term" value="F:SUMO ligase activity"/>
    <property type="evidence" value="ECO:0007669"/>
    <property type="project" value="TreeGrafter"/>
</dbReference>
<dbReference type="OrthoDB" id="27975at2759"/>
<name>A0A8H3ET91_9LECA</name>
<dbReference type="Gene3D" id="3.30.40.10">
    <property type="entry name" value="Zinc/RING finger domain, C3HC4 (zinc finger)"/>
    <property type="match status" value="1"/>
</dbReference>
<dbReference type="GO" id="GO:0008270">
    <property type="term" value="F:zinc ion binding"/>
    <property type="evidence" value="ECO:0007669"/>
    <property type="project" value="UniProtKB-KW"/>
</dbReference>
<keyword evidence="3" id="KW-0862">Zinc</keyword>
<gene>
    <name evidence="7" type="ORF">HETSPECPRED_001306</name>
</gene>
<dbReference type="PANTHER" id="PTHR10782:SF4">
    <property type="entry name" value="TONALLI, ISOFORM E"/>
    <property type="match status" value="1"/>
</dbReference>
<comment type="caution">
    <text evidence="7">The sequence shown here is derived from an EMBL/GenBank/DDBJ whole genome shotgun (WGS) entry which is preliminary data.</text>
</comment>
<evidence type="ECO:0000313" key="7">
    <source>
        <dbReference type="EMBL" id="CAF9913046.1"/>
    </source>
</evidence>
<dbReference type="GO" id="GO:0000785">
    <property type="term" value="C:chromatin"/>
    <property type="evidence" value="ECO:0007669"/>
    <property type="project" value="TreeGrafter"/>
</dbReference>
<proteinExistence type="predicted"/>
<feature type="region of interest" description="Disordered" evidence="5">
    <location>
        <begin position="31"/>
        <end position="70"/>
    </location>
</feature>
<feature type="domain" description="SP-RING-type" evidence="6">
    <location>
        <begin position="946"/>
        <end position="1036"/>
    </location>
</feature>
<dbReference type="InterPro" id="IPR004181">
    <property type="entry name" value="Znf_MIZ"/>
</dbReference>